<dbReference type="EMBL" id="JAEAOA010002223">
    <property type="protein sequence ID" value="KAK3597144.1"/>
    <property type="molecule type" value="Genomic_DNA"/>
</dbReference>
<evidence type="ECO:0000313" key="2">
    <source>
        <dbReference type="Proteomes" id="UP001195483"/>
    </source>
</evidence>
<name>A0AAE0SSD4_9BIVA</name>
<protein>
    <submittedName>
        <fullName evidence="1">Uncharacterized protein</fullName>
    </submittedName>
</protein>
<reference evidence="1" key="3">
    <citation type="submission" date="2023-05" db="EMBL/GenBank/DDBJ databases">
        <authorList>
            <person name="Smith C.H."/>
        </authorList>
    </citation>
    <scope>NUCLEOTIDE SEQUENCE</scope>
    <source>
        <strain evidence="1">CHS0354</strain>
        <tissue evidence="1">Mantle</tissue>
    </source>
</reference>
<keyword evidence="2" id="KW-1185">Reference proteome</keyword>
<reference evidence="1" key="1">
    <citation type="journal article" date="2021" name="Genome Biol. Evol.">
        <title>A High-Quality Reference Genome for a Parasitic Bivalve with Doubly Uniparental Inheritance (Bivalvia: Unionida).</title>
        <authorList>
            <person name="Smith C.H."/>
        </authorList>
    </citation>
    <scope>NUCLEOTIDE SEQUENCE</scope>
    <source>
        <strain evidence="1">CHS0354</strain>
    </source>
</reference>
<accession>A0AAE0SSD4</accession>
<reference evidence="1" key="2">
    <citation type="journal article" date="2021" name="Genome Biol. Evol.">
        <title>Developing a high-quality reference genome for a parasitic bivalve with doubly uniparental inheritance (Bivalvia: Unionida).</title>
        <authorList>
            <person name="Smith C.H."/>
        </authorList>
    </citation>
    <scope>NUCLEOTIDE SEQUENCE</scope>
    <source>
        <strain evidence="1">CHS0354</strain>
        <tissue evidence="1">Mantle</tissue>
    </source>
</reference>
<dbReference type="AlphaFoldDB" id="A0AAE0SSD4"/>
<evidence type="ECO:0000313" key="1">
    <source>
        <dbReference type="EMBL" id="KAK3597144.1"/>
    </source>
</evidence>
<dbReference type="Proteomes" id="UP001195483">
    <property type="component" value="Unassembled WGS sequence"/>
</dbReference>
<comment type="caution">
    <text evidence="1">The sequence shown here is derived from an EMBL/GenBank/DDBJ whole genome shotgun (WGS) entry which is preliminary data.</text>
</comment>
<gene>
    <name evidence="1" type="ORF">CHS0354_038066</name>
</gene>
<organism evidence="1 2">
    <name type="scientific">Potamilus streckersoni</name>
    <dbReference type="NCBI Taxonomy" id="2493646"/>
    <lineage>
        <taxon>Eukaryota</taxon>
        <taxon>Metazoa</taxon>
        <taxon>Spiralia</taxon>
        <taxon>Lophotrochozoa</taxon>
        <taxon>Mollusca</taxon>
        <taxon>Bivalvia</taxon>
        <taxon>Autobranchia</taxon>
        <taxon>Heteroconchia</taxon>
        <taxon>Palaeoheterodonta</taxon>
        <taxon>Unionida</taxon>
        <taxon>Unionoidea</taxon>
        <taxon>Unionidae</taxon>
        <taxon>Ambleminae</taxon>
        <taxon>Lampsilini</taxon>
        <taxon>Potamilus</taxon>
    </lineage>
</organism>
<sequence length="71" mass="8391">MGVGDNLKVIQNKKENILSKKTKSQSRLQKTIDIFKDNRSQDWSVKYWQLIAEENKLRQNLKQQSNNNLNT</sequence>
<proteinExistence type="predicted"/>